<accession>A0ABP8IAH0</accession>
<dbReference type="RefSeq" id="WP_345291223.1">
    <property type="nucleotide sequence ID" value="NZ_BAABFV010000001.1"/>
</dbReference>
<dbReference type="EMBL" id="BAABFV010000001">
    <property type="protein sequence ID" value="GAA4354587.1"/>
    <property type="molecule type" value="Genomic_DNA"/>
</dbReference>
<evidence type="ECO:0000256" key="2">
    <source>
        <dbReference type="ARBA" id="ARBA00011006"/>
    </source>
</evidence>
<evidence type="ECO:0000256" key="5">
    <source>
        <dbReference type="ARBA" id="ARBA00022989"/>
    </source>
</evidence>
<dbReference type="PANTHER" id="PTHR33884">
    <property type="entry name" value="UPF0410 PROTEIN YMGE"/>
    <property type="match status" value="1"/>
</dbReference>
<feature type="transmembrane region" description="Helical" evidence="7">
    <location>
        <begin position="62"/>
        <end position="82"/>
    </location>
</feature>
<evidence type="ECO:0000256" key="7">
    <source>
        <dbReference type="SAM" id="Phobius"/>
    </source>
</evidence>
<comment type="similarity">
    <text evidence="2">Belongs to the UPF0410 family.</text>
</comment>
<dbReference type="Pfam" id="PF04226">
    <property type="entry name" value="Transgly_assoc"/>
    <property type="match status" value="1"/>
</dbReference>
<gene>
    <name evidence="8" type="ORF">GCM10023151_00760</name>
</gene>
<keyword evidence="9" id="KW-1185">Reference proteome</keyword>
<evidence type="ECO:0000313" key="8">
    <source>
        <dbReference type="EMBL" id="GAA4354587.1"/>
    </source>
</evidence>
<feature type="transmembrane region" description="Helical" evidence="7">
    <location>
        <begin position="27"/>
        <end position="50"/>
    </location>
</feature>
<evidence type="ECO:0000256" key="3">
    <source>
        <dbReference type="ARBA" id="ARBA00022475"/>
    </source>
</evidence>
<evidence type="ECO:0000256" key="6">
    <source>
        <dbReference type="ARBA" id="ARBA00023136"/>
    </source>
</evidence>
<keyword evidence="6 7" id="KW-0472">Membrane</keyword>
<protein>
    <submittedName>
        <fullName evidence="8">GlsB/YeaQ/YmgE family stress response membrane protein</fullName>
    </submittedName>
</protein>
<comment type="caution">
    <text evidence="8">The sequence shown here is derived from an EMBL/GenBank/DDBJ whole genome shotgun (WGS) entry which is preliminary data.</text>
</comment>
<proteinExistence type="inferred from homology"/>
<comment type="subcellular location">
    <subcellularLocation>
        <location evidence="1">Cell membrane</location>
        <topology evidence="1">Multi-pass membrane protein</topology>
    </subcellularLocation>
</comment>
<organism evidence="8 9">
    <name type="scientific">Kangiella marina</name>
    <dbReference type="NCBI Taxonomy" id="1079178"/>
    <lineage>
        <taxon>Bacteria</taxon>
        <taxon>Pseudomonadati</taxon>
        <taxon>Pseudomonadota</taxon>
        <taxon>Gammaproteobacteria</taxon>
        <taxon>Kangiellales</taxon>
        <taxon>Kangiellaceae</taxon>
        <taxon>Kangiella</taxon>
    </lineage>
</organism>
<keyword evidence="4 7" id="KW-0812">Transmembrane</keyword>
<dbReference type="InterPro" id="IPR007341">
    <property type="entry name" value="Transgly_assoc"/>
</dbReference>
<reference evidence="9" key="1">
    <citation type="journal article" date="2019" name="Int. J. Syst. Evol. Microbiol.">
        <title>The Global Catalogue of Microorganisms (GCM) 10K type strain sequencing project: providing services to taxonomists for standard genome sequencing and annotation.</title>
        <authorList>
            <consortium name="The Broad Institute Genomics Platform"/>
            <consortium name="The Broad Institute Genome Sequencing Center for Infectious Disease"/>
            <person name="Wu L."/>
            <person name="Ma J."/>
        </authorList>
    </citation>
    <scope>NUCLEOTIDE SEQUENCE [LARGE SCALE GENOMIC DNA]</scope>
    <source>
        <strain evidence="9">JCM 17728</strain>
    </source>
</reference>
<evidence type="ECO:0000313" key="9">
    <source>
        <dbReference type="Proteomes" id="UP001501011"/>
    </source>
</evidence>
<name>A0ABP8IAH0_9GAMM</name>
<evidence type="ECO:0000256" key="1">
    <source>
        <dbReference type="ARBA" id="ARBA00004651"/>
    </source>
</evidence>
<sequence length="85" mass="8695">MGILTWIVVGLIAGALAKLIMPGPDKGGWIMTIVLGIVGAFVGGFVGKFLGLGGAQATGFNIETLLTATGGAIIILFLYRTFSKP</sequence>
<dbReference type="PANTHER" id="PTHR33884:SF3">
    <property type="entry name" value="UPF0410 PROTEIN YMGE"/>
    <property type="match status" value="1"/>
</dbReference>
<keyword evidence="3" id="KW-1003">Cell membrane</keyword>
<evidence type="ECO:0000256" key="4">
    <source>
        <dbReference type="ARBA" id="ARBA00022692"/>
    </source>
</evidence>
<dbReference type="Proteomes" id="UP001501011">
    <property type="component" value="Unassembled WGS sequence"/>
</dbReference>
<keyword evidence="5 7" id="KW-1133">Transmembrane helix</keyword>